<feature type="region of interest" description="Disordered" evidence="1">
    <location>
        <begin position="1"/>
        <end position="54"/>
    </location>
</feature>
<name>A0AA88HXR3_ARTSF</name>
<feature type="region of interest" description="Disordered" evidence="1">
    <location>
        <begin position="86"/>
        <end position="228"/>
    </location>
</feature>
<feature type="compositionally biased region" description="Basic and acidic residues" evidence="1">
    <location>
        <begin position="198"/>
        <end position="214"/>
    </location>
</feature>
<comment type="caution">
    <text evidence="2">The sequence shown here is derived from an EMBL/GenBank/DDBJ whole genome shotgun (WGS) entry which is preliminary data.</text>
</comment>
<feature type="compositionally biased region" description="Polar residues" evidence="1">
    <location>
        <begin position="215"/>
        <end position="228"/>
    </location>
</feature>
<keyword evidence="3" id="KW-1185">Reference proteome</keyword>
<protein>
    <submittedName>
        <fullName evidence="2">Uncharacterized protein</fullName>
    </submittedName>
</protein>
<gene>
    <name evidence="2" type="ORF">QYM36_006532</name>
</gene>
<feature type="compositionally biased region" description="Basic and acidic residues" evidence="1">
    <location>
        <begin position="129"/>
        <end position="147"/>
    </location>
</feature>
<organism evidence="2 3">
    <name type="scientific">Artemia franciscana</name>
    <name type="common">Brine shrimp</name>
    <name type="synonym">Artemia sanfranciscana</name>
    <dbReference type="NCBI Taxonomy" id="6661"/>
    <lineage>
        <taxon>Eukaryota</taxon>
        <taxon>Metazoa</taxon>
        <taxon>Ecdysozoa</taxon>
        <taxon>Arthropoda</taxon>
        <taxon>Crustacea</taxon>
        <taxon>Branchiopoda</taxon>
        <taxon>Anostraca</taxon>
        <taxon>Artemiidae</taxon>
        <taxon>Artemia</taxon>
    </lineage>
</organism>
<accession>A0AA88HXR3</accession>
<evidence type="ECO:0000313" key="2">
    <source>
        <dbReference type="EMBL" id="KAK2717770.1"/>
    </source>
</evidence>
<sequence length="336" mass="39068">MSQKRDKQPKTNKSETFCGKQRRKNYKDKSEKSRKAPTEQEQKRVSSHTGKMFATSELVPLYLPLRSDKVELTDISRTLKETKKCVGKNKATNKRKMDNADTFVEPKTKKPNFNRSDNISITAITGEDLTLRKKQSGEKRYKNDKDKPRKSKTAPTEKERKRVSSHTGEMLATSELVPLHKSSRGMTDEDLTLYKNSFSEKRYKNDEDRPRKNIQEPTKQDSQPISSQIEENSIKTGHVFECEMGNPSTLEEEYLKEKDPKNYAIALCSWGMDDLFEYDHPRRTANLCIPTPKKYIYANVVSEDDTSFIDNYIQPIDEEDVSEFEEWVRFQLSTDF</sequence>
<feature type="compositionally biased region" description="Basic and acidic residues" evidence="1">
    <location>
        <begin position="95"/>
        <end position="108"/>
    </location>
</feature>
<feature type="compositionally biased region" description="Polar residues" evidence="1">
    <location>
        <begin position="111"/>
        <end position="123"/>
    </location>
</feature>
<evidence type="ECO:0000313" key="3">
    <source>
        <dbReference type="Proteomes" id="UP001187531"/>
    </source>
</evidence>
<evidence type="ECO:0000256" key="1">
    <source>
        <dbReference type="SAM" id="MobiDB-lite"/>
    </source>
</evidence>
<dbReference type="EMBL" id="JAVRJZ010000010">
    <property type="protein sequence ID" value="KAK2717770.1"/>
    <property type="molecule type" value="Genomic_DNA"/>
</dbReference>
<proteinExistence type="predicted"/>
<dbReference type="AlphaFoldDB" id="A0AA88HXR3"/>
<feature type="compositionally biased region" description="Basic and acidic residues" evidence="1">
    <location>
        <begin position="27"/>
        <end position="44"/>
    </location>
</feature>
<feature type="compositionally biased region" description="Basic and acidic residues" evidence="1">
    <location>
        <begin position="1"/>
        <end position="13"/>
    </location>
</feature>
<reference evidence="2" key="1">
    <citation type="submission" date="2023-07" db="EMBL/GenBank/DDBJ databases">
        <title>Chromosome-level genome assembly of Artemia franciscana.</title>
        <authorList>
            <person name="Jo E."/>
        </authorList>
    </citation>
    <scope>NUCLEOTIDE SEQUENCE</scope>
    <source>
        <tissue evidence="2">Whole body</tissue>
    </source>
</reference>
<dbReference type="Proteomes" id="UP001187531">
    <property type="component" value="Unassembled WGS sequence"/>
</dbReference>